<keyword evidence="1 5" id="KW-0808">Transferase</keyword>
<dbReference type="AlphaFoldDB" id="A0A7J4IXX0"/>
<dbReference type="HAMAP" id="MF_00361">
    <property type="entry name" value="NAD_kinase"/>
    <property type="match status" value="1"/>
</dbReference>
<comment type="subcellular location">
    <subcellularLocation>
        <location evidence="5">Cytoplasm</location>
    </subcellularLocation>
</comment>
<comment type="caution">
    <text evidence="6">The sequence shown here is derived from an EMBL/GenBank/DDBJ whole genome shotgun (WGS) entry which is preliminary data.</text>
</comment>
<keyword evidence="5" id="KW-0963">Cytoplasm</keyword>
<dbReference type="Proteomes" id="UP000565078">
    <property type="component" value="Unassembled WGS sequence"/>
</dbReference>
<name>A0A7J4IXX0_9ARCH</name>
<sequence>MKVECIGIAGRKRNALAAKTAIEAVAILKEKNIAVQIERGFLKIGGERCIPVKKFSCDIVLSFGGDGTLLQACRDIGKKIPVMGINCGNIGFLQSYKAQEIAGAIGDISAGKFEIEKRTRILARIDSKSAGEALNEVLVVPAKAGRLLRYKLKIGGEGRTEAGDGLIVATPTGSSAHALSAGGPVVKGNAAVFVVVSVNPVDWKHRPLVINDHEKVAISDFEKGIRAELIIDGQKRFGIRKKVVLLKGSEVLFARRKEFHKTG</sequence>
<dbReference type="GO" id="GO:0046872">
    <property type="term" value="F:metal ion binding"/>
    <property type="evidence" value="ECO:0007669"/>
    <property type="project" value="UniProtKB-UniRule"/>
</dbReference>
<dbReference type="PANTHER" id="PTHR20275:SF0">
    <property type="entry name" value="NAD KINASE"/>
    <property type="match status" value="1"/>
</dbReference>
<dbReference type="InterPro" id="IPR016064">
    <property type="entry name" value="NAD/diacylglycerol_kinase_sf"/>
</dbReference>
<evidence type="ECO:0000256" key="1">
    <source>
        <dbReference type="ARBA" id="ARBA00022679"/>
    </source>
</evidence>
<evidence type="ECO:0000256" key="2">
    <source>
        <dbReference type="ARBA" id="ARBA00022777"/>
    </source>
</evidence>
<dbReference type="GO" id="GO:0006741">
    <property type="term" value="P:NADP+ biosynthetic process"/>
    <property type="evidence" value="ECO:0007669"/>
    <property type="project" value="UniProtKB-UniRule"/>
</dbReference>
<dbReference type="GO" id="GO:0003951">
    <property type="term" value="F:NAD+ kinase activity"/>
    <property type="evidence" value="ECO:0007669"/>
    <property type="project" value="UniProtKB-UniRule"/>
</dbReference>
<proteinExistence type="inferred from homology"/>
<organism evidence="6 7">
    <name type="scientific">Candidatus Iainarchaeum sp</name>
    <dbReference type="NCBI Taxonomy" id="3101447"/>
    <lineage>
        <taxon>Archaea</taxon>
        <taxon>Candidatus Iainarchaeota</taxon>
        <taxon>Candidatus Iainarchaeia</taxon>
        <taxon>Candidatus Iainarchaeales</taxon>
        <taxon>Candidatus Iainarchaeaceae</taxon>
        <taxon>Candidatus Iainarchaeum</taxon>
    </lineage>
</organism>
<feature type="active site" description="Proton acceptor" evidence="5">
    <location>
        <position position="66"/>
    </location>
</feature>
<dbReference type="Gene3D" id="3.40.50.10330">
    <property type="entry name" value="Probable inorganic polyphosphate/atp-NAD kinase, domain 1"/>
    <property type="match status" value="1"/>
</dbReference>
<keyword evidence="3 5" id="KW-0521">NADP</keyword>
<dbReference type="EMBL" id="DUGC01000111">
    <property type="protein sequence ID" value="HIH10362.1"/>
    <property type="molecule type" value="Genomic_DNA"/>
</dbReference>
<dbReference type="SUPFAM" id="SSF111331">
    <property type="entry name" value="NAD kinase/diacylglycerol kinase-like"/>
    <property type="match status" value="1"/>
</dbReference>
<dbReference type="InterPro" id="IPR017438">
    <property type="entry name" value="ATP-NAD_kinase_N"/>
</dbReference>
<comment type="similarity">
    <text evidence="5">Belongs to the NAD kinase family.</text>
</comment>
<keyword evidence="5" id="KW-0547">Nucleotide-binding</keyword>
<dbReference type="EC" id="2.7.1.23" evidence="5"/>
<dbReference type="InterPro" id="IPR002504">
    <property type="entry name" value="NADK"/>
</dbReference>
<comment type="cofactor">
    <cofactor evidence="5">
        <name>a divalent metal cation</name>
        <dbReference type="ChEBI" id="CHEBI:60240"/>
    </cofactor>
</comment>
<keyword evidence="2 5" id="KW-0418">Kinase</keyword>
<dbReference type="InterPro" id="IPR017437">
    <property type="entry name" value="ATP-NAD_kinase_PpnK-typ_C"/>
</dbReference>
<dbReference type="Gene3D" id="2.60.200.30">
    <property type="entry name" value="Probable inorganic polyphosphate/atp-NAD kinase, domain 2"/>
    <property type="match status" value="1"/>
</dbReference>
<dbReference type="PANTHER" id="PTHR20275">
    <property type="entry name" value="NAD KINASE"/>
    <property type="match status" value="1"/>
</dbReference>
<feature type="binding site" evidence="5">
    <location>
        <position position="234"/>
    </location>
    <ligand>
        <name>NAD(+)</name>
        <dbReference type="ChEBI" id="CHEBI:57540"/>
    </ligand>
</feature>
<feature type="binding site" evidence="5">
    <location>
        <begin position="135"/>
        <end position="136"/>
    </location>
    <ligand>
        <name>NAD(+)</name>
        <dbReference type="ChEBI" id="CHEBI:57540"/>
    </ligand>
</feature>
<evidence type="ECO:0000256" key="5">
    <source>
        <dbReference type="HAMAP-Rule" id="MF_00361"/>
    </source>
</evidence>
<keyword evidence="5" id="KW-0067">ATP-binding</keyword>
<feature type="binding site" evidence="5">
    <location>
        <position position="164"/>
    </location>
    <ligand>
        <name>NAD(+)</name>
        <dbReference type="ChEBI" id="CHEBI:57540"/>
    </ligand>
</feature>
<dbReference type="Pfam" id="PF20143">
    <property type="entry name" value="NAD_kinase_C"/>
    <property type="match status" value="1"/>
</dbReference>
<accession>A0A7J4IXX0</accession>
<gene>
    <name evidence="5" type="primary">nadK</name>
    <name evidence="6" type="ORF">HA254_06895</name>
</gene>
<evidence type="ECO:0000313" key="7">
    <source>
        <dbReference type="Proteomes" id="UP000565078"/>
    </source>
</evidence>
<dbReference type="GO" id="GO:0005737">
    <property type="term" value="C:cytoplasm"/>
    <property type="evidence" value="ECO:0007669"/>
    <property type="project" value="UniProtKB-SubCell"/>
</dbReference>
<evidence type="ECO:0000313" key="6">
    <source>
        <dbReference type="EMBL" id="HIH10362.1"/>
    </source>
</evidence>
<feature type="binding site" evidence="5">
    <location>
        <begin position="175"/>
        <end position="180"/>
    </location>
    <ligand>
        <name>NAD(+)</name>
        <dbReference type="ChEBI" id="CHEBI:57540"/>
    </ligand>
</feature>
<feature type="binding site" evidence="5">
    <location>
        <position position="146"/>
    </location>
    <ligand>
        <name>NAD(+)</name>
        <dbReference type="ChEBI" id="CHEBI:57540"/>
    </ligand>
</feature>
<keyword evidence="4 5" id="KW-0520">NAD</keyword>
<comment type="caution">
    <text evidence="5">Lacks conserved residue(s) required for the propagation of feature annotation.</text>
</comment>
<dbReference type="Pfam" id="PF01513">
    <property type="entry name" value="NAD_kinase"/>
    <property type="match status" value="1"/>
</dbReference>
<dbReference type="GO" id="GO:0019674">
    <property type="term" value="P:NAD+ metabolic process"/>
    <property type="evidence" value="ECO:0007669"/>
    <property type="project" value="InterPro"/>
</dbReference>
<comment type="catalytic activity">
    <reaction evidence="5">
        <text>NAD(+) + ATP = ADP + NADP(+) + H(+)</text>
        <dbReference type="Rhea" id="RHEA:18629"/>
        <dbReference type="ChEBI" id="CHEBI:15378"/>
        <dbReference type="ChEBI" id="CHEBI:30616"/>
        <dbReference type="ChEBI" id="CHEBI:57540"/>
        <dbReference type="ChEBI" id="CHEBI:58349"/>
        <dbReference type="ChEBI" id="CHEBI:456216"/>
        <dbReference type="EC" id="2.7.1.23"/>
    </reaction>
</comment>
<comment type="function">
    <text evidence="5">Involved in the regulation of the intracellular balance of NAD and NADP, and is a key enzyme in the biosynthesis of NADP. Catalyzes specifically the phosphorylation on 2'-hydroxyl of the adenosine moiety of NAD to yield NADP.</text>
</comment>
<protein>
    <recommendedName>
        <fullName evidence="5">NAD kinase</fullName>
        <ecNumber evidence="5">2.7.1.23</ecNumber>
    </recommendedName>
    <alternativeName>
        <fullName evidence="5">ATP-dependent NAD kinase</fullName>
    </alternativeName>
</protein>
<feature type="binding site" evidence="5">
    <location>
        <begin position="66"/>
        <end position="67"/>
    </location>
    <ligand>
        <name>NAD(+)</name>
        <dbReference type="ChEBI" id="CHEBI:57540"/>
    </ligand>
</feature>
<evidence type="ECO:0000256" key="4">
    <source>
        <dbReference type="ARBA" id="ARBA00023027"/>
    </source>
</evidence>
<evidence type="ECO:0000256" key="3">
    <source>
        <dbReference type="ARBA" id="ARBA00022857"/>
    </source>
</evidence>
<reference evidence="7" key="1">
    <citation type="journal article" date="2020" name="bioRxiv">
        <title>A rank-normalized archaeal taxonomy based on genome phylogeny resolves widespread incomplete and uneven classifications.</title>
        <authorList>
            <person name="Rinke C."/>
            <person name="Chuvochina M."/>
            <person name="Mussig A.J."/>
            <person name="Chaumeil P.-A."/>
            <person name="Waite D.W."/>
            <person name="Whitman W.B."/>
            <person name="Parks D.H."/>
            <person name="Hugenholtz P."/>
        </authorList>
    </citation>
    <scope>NUCLEOTIDE SEQUENCE [LARGE SCALE GENOMIC DNA]</scope>
</reference>
<dbReference type="GO" id="GO:0005524">
    <property type="term" value="F:ATP binding"/>
    <property type="evidence" value="ECO:0007669"/>
    <property type="project" value="UniProtKB-KW"/>
</dbReference>